<dbReference type="PANTHER" id="PTHR48080">
    <property type="entry name" value="D-GALACTONATE DEHYDRATASE-RELATED"/>
    <property type="match status" value="1"/>
</dbReference>
<dbReference type="InterPro" id="IPR029017">
    <property type="entry name" value="Enolase-like_N"/>
</dbReference>
<dbReference type="Gene3D" id="3.20.20.120">
    <property type="entry name" value="Enolase-like C-terminal domain"/>
    <property type="match status" value="1"/>
</dbReference>
<dbReference type="Gene3D" id="3.30.390.10">
    <property type="entry name" value="Enolase-like, N-terminal domain"/>
    <property type="match status" value="1"/>
</dbReference>
<protein>
    <recommendedName>
        <fullName evidence="2">Mandelate racemase/muconate lactonizing enzyme C-terminal domain-containing protein</fullName>
    </recommendedName>
</protein>
<organism evidence="3 4">
    <name type="scientific">Candidimonas nitroreducens</name>
    <dbReference type="NCBI Taxonomy" id="683354"/>
    <lineage>
        <taxon>Bacteria</taxon>
        <taxon>Pseudomonadati</taxon>
        <taxon>Pseudomonadota</taxon>
        <taxon>Betaproteobacteria</taxon>
        <taxon>Burkholderiales</taxon>
        <taxon>Alcaligenaceae</taxon>
        <taxon>Candidimonas</taxon>
    </lineage>
</organism>
<dbReference type="PANTHER" id="PTHR48080:SF2">
    <property type="entry name" value="D-GALACTONATE DEHYDRATASE"/>
    <property type="match status" value="1"/>
</dbReference>
<dbReference type="Pfam" id="PF02746">
    <property type="entry name" value="MR_MLE_N"/>
    <property type="match status" value="1"/>
</dbReference>
<dbReference type="SFLD" id="SFLDG00179">
    <property type="entry name" value="mandelate_racemase"/>
    <property type="match status" value="1"/>
</dbReference>
<dbReference type="AlphaFoldDB" id="A0A225M3S7"/>
<sequence length="378" mass="40188">MKVTQIHGYHLAYSPRIPLGNARTFIRKREFLALEIRTDAGFVGWGEVFSSPWAAAAIIRRDFAGLIQGRSPLDHGAIHADLIARLGYDKRGPSMMAISALDLALHDLAARALGVSIAQLLGGVVRHEVPCYASGPFIREGAEPYGAYLQEIETLLARGFKAIKPRAGVTPRADAEMALAVRELIGSDADFMIDINQGYTPSAARLAAKLMEPARPLWIEEPVPPESLAGYQATAGATACSISGGEAIGSLAGFDALLRTGAVAILQPDLGVCGGYTGYRKVAALAEARDVPVMPHMFGTAINFYASLQMAAAQPVRKSGAWADYPFVEYDVTGNPLIDLCGVPVGANGMAALPDGPGLGVELLPKQLEPWVVENWEV</sequence>
<keyword evidence="4" id="KW-1185">Reference proteome</keyword>
<dbReference type="Proteomes" id="UP000214603">
    <property type="component" value="Unassembled WGS sequence"/>
</dbReference>
<dbReference type="SUPFAM" id="SSF54826">
    <property type="entry name" value="Enolase N-terminal domain-like"/>
    <property type="match status" value="1"/>
</dbReference>
<feature type="domain" description="Mandelate racemase/muconate lactonizing enzyme C-terminal" evidence="2">
    <location>
        <begin position="145"/>
        <end position="241"/>
    </location>
</feature>
<dbReference type="SMART" id="SM00922">
    <property type="entry name" value="MR_MLE"/>
    <property type="match status" value="1"/>
</dbReference>
<evidence type="ECO:0000259" key="2">
    <source>
        <dbReference type="SMART" id="SM00922"/>
    </source>
</evidence>
<dbReference type="InterPro" id="IPR018110">
    <property type="entry name" value="Mandel_Rmase/mucon_lact_enz_CS"/>
</dbReference>
<dbReference type="CDD" id="cd03316">
    <property type="entry name" value="MR_like"/>
    <property type="match status" value="1"/>
</dbReference>
<dbReference type="SFLD" id="SFLDS00001">
    <property type="entry name" value="Enolase"/>
    <property type="match status" value="1"/>
</dbReference>
<evidence type="ECO:0000313" key="3">
    <source>
        <dbReference type="EMBL" id="OWT54191.1"/>
    </source>
</evidence>
<keyword evidence="1" id="KW-0456">Lyase</keyword>
<proteinExistence type="predicted"/>
<dbReference type="EMBL" id="NJIH01000016">
    <property type="protein sequence ID" value="OWT54191.1"/>
    <property type="molecule type" value="Genomic_DNA"/>
</dbReference>
<name>A0A225M3S7_9BURK</name>
<dbReference type="InterPro" id="IPR029065">
    <property type="entry name" value="Enolase_C-like"/>
</dbReference>
<reference evidence="4" key="1">
    <citation type="submission" date="2017-06" db="EMBL/GenBank/DDBJ databases">
        <title>Herbaspirillum phytohormonus sp. nov., isolated from the root nodule of Robinia pseudoacacia in lead-zinc mine.</title>
        <authorList>
            <person name="Fan M."/>
            <person name="Lin Y."/>
        </authorList>
    </citation>
    <scope>NUCLEOTIDE SEQUENCE [LARGE SCALE GENOMIC DNA]</scope>
    <source>
        <strain evidence="4">SC-089</strain>
    </source>
</reference>
<dbReference type="Pfam" id="PF13378">
    <property type="entry name" value="MR_MLE_C"/>
    <property type="match status" value="1"/>
</dbReference>
<comment type="caution">
    <text evidence="3">The sequence shown here is derived from an EMBL/GenBank/DDBJ whole genome shotgun (WGS) entry which is preliminary data.</text>
</comment>
<dbReference type="GO" id="GO:0016829">
    <property type="term" value="F:lyase activity"/>
    <property type="evidence" value="ECO:0007669"/>
    <property type="project" value="UniProtKB-KW"/>
</dbReference>
<dbReference type="OrthoDB" id="103536at2"/>
<dbReference type="InterPro" id="IPR013342">
    <property type="entry name" value="Mandelate_racemase_C"/>
</dbReference>
<dbReference type="PROSITE" id="PS00908">
    <property type="entry name" value="MR_MLE_1"/>
    <property type="match status" value="1"/>
</dbReference>
<dbReference type="InterPro" id="IPR034593">
    <property type="entry name" value="DgoD-like"/>
</dbReference>
<dbReference type="InterPro" id="IPR013341">
    <property type="entry name" value="Mandelate_racemase_N_dom"/>
</dbReference>
<gene>
    <name evidence="3" type="ORF">CEY11_22765</name>
</gene>
<evidence type="ECO:0000256" key="1">
    <source>
        <dbReference type="ARBA" id="ARBA00023239"/>
    </source>
</evidence>
<dbReference type="SUPFAM" id="SSF51604">
    <property type="entry name" value="Enolase C-terminal domain-like"/>
    <property type="match status" value="1"/>
</dbReference>
<dbReference type="RefSeq" id="WP_088605729.1">
    <property type="nucleotide sequence ID" value="NZ_NJIH01000016.1"/>
</dbReference>
<evidence type="ECO:0000313" key="4">
    <source>
        <dbReference type="Proteomes" id="UP000214603"/>
    </source>
</evidence>
<dbReference type="GO" id="GO:0009063">
    <property type="term" value="P:amino acid catabolic process"/>
    <property type="evidence" value="ECO:0007669"/>
    <property type="project" value="InterPro"/>
</dbReference>
<accession>A0A225M3S7</accession>
<dbReference type="PROSITE" id="PS00909">
    <property type="entry name" value="MR_MLE_2"/>
    <property type="match status" value="1"/>
</dbReference>
<dbReference type="InterPro" id="IPR036849">
    <property type="entry name" value="Enolase-like_C_sf"/>
</dbReference>